<dbReference type="InterPro" id="IPR000524">
    <property type="entry name" value="Tscrpt_reg_HTH_GntR"/>
</dbReference>
<evidence type="ECO:0000313" key="5">
    <source>
        <dbReference type="EMBL" id="GAA3699434.1"/>
    </source>
</evidence>
<dbReference type="PROSITE" id="PS50949">
    <property type="entry name" value="HTH_GNTR"/>
    <property type="match status" value="1"/>
</dbReference>
<organism evidence="5 6">
    <name type="scientific">Arthrobacter ginkgonis</name>
    <dbReference type="NCBI Taxonomy" id="1630594"/>
    <lineage>
        <taxon>Bacteria</taxon>
        <taxon>Bacillati</taxon>
        <taxon>Actinomycetota</taxon>
        <taxon>Actinomycetes</taxon>
        <taxon>Micrococcales</taxon>
        <taxon>Micrococcaceae</taxon>
        <taxon>Arthrobacter</taxon>
    </lineage>
</organism>
<dbReference type="PANTHER" id="PTHR43537:SF45">
    <property type="entry name" value="GNTR FAMILY REGULATORY PROTEIN"/>
    <property type="match status" value="1"/>
</dbReference>
<evidence type="ECO:0000256" key="1">
    <source>
        <dbReference type="ARBA" id="ARBA00023015"/>
    </source>
</evidence>
<accession>A0ABP7D6K0</accession>
<dbReference type="Pfam" id="PF07729">
    <property type="entry name" value="FCD"/>
    <property type="match status" value="1"/>
</dbReference>
<dbReference type="InterPro" id="IPR011711">
    <property type="entry name" value="GntR_C"/>
</dbReference>
<keyword evidence="2" id="KW-0238">DNA-binding</keyword>
<comment type="caution">
    <text evidence="5">The sequence shown here is derived from an EMBL/GenBank/DDBJ whole genome shotgun (WGS) entry which is preliminary data.</text>
</comment>
<dbReference type="Pfam" id="PF00392">
    <property type="entry name" value="GntR"/>
    <property type="match status" value="1"/>
</dbReference>
<dbReference type="Gene3D" id="1.10.10.10">
    <property type="entry name" value="Winged helix-like DNA-binding domain superfamily/Winged helix DNA-binding domain"/>
    <property type="match status" value="1"/>
</dbReference>
<dbReference type="Gene3D" id="1.20.120.530">
    <property type="entry name" value="GntR ligand-binding domain-like"/>
    <property type="match status" value="1"/>
</dbReference>
<sequence length="222" mass="24546">MQDSNVREMIGVQGLRLQRGTLKDEALSVVRSALLSGEMKPGRIYSANSLAAQLGVSNSPVREAMMELAAKGLLEVVRNRGFRVVEMNDADRQEVYDLRMMIEVPAVVKVAGKGLTDEQQATVRRLAQATLDAAHPDRLPEYLDADQAFHMGIVGLLGNRRLNGIVENLRDQSRVRGSYHLAERGVLRQSAEEHLPIVEALVAGDAERLQALMVEHLDYARP</sequence>
<dbReference type="PANTHER" id="PTHR43537">
    <property type="entry name" value="TRANSCRIPTIONAL REGULATOR, GNTR FAMILY"/>
    <property type="match status" value="1"/>
</dbReference>
<dbReference type="InterPro" id="IPR036388">
    <property type="entry name" value="WH-like_DNA-bd_sf"/>
</dbReference>
<dbReference type="SMART" id="SM00345">
    <property type="entry name" value="HTH_GNTR"/>
    <property type="match status" value="1"/>
</dbReference>
<dbReference type="InterPro" id="IPR036390">
    <property type="entry name" value="WH_DNA-bd_sf"/>
</dbReference>
<dbReference type="InterPro" id="IPR008920">
    <property type="entry name" value="TF_FadR/GntR_C"/>
</dbReference>
<dbReference type="SMART" id="SM00895">
    <property type="entry name" value="FCD"/>
    <property type="match status" value="1"/>
</dbReference>
<dbReference type="Proteomes" id="UP001500752">
    <property type="component" value="Unassembled WGS sequence"/>
</dbReference>
<dbReference type="SUPFAM" id="SSF46785">
    <property type="entry name" value="Winged helix' DNA-binding domain"/>
    <property type="match status" value="1"/>
</dbReference>
<evidence type="ECO:0000259" key="4">
    <source>
        <dbReference type="PROSITE" id="PS50949"/>
    </source>
</evidence>
<dbReference type="EMBL" id="BAABEO010000026">
    <property type="protein sequence ID" value="GAA3699434.1"/>
    <property type="molecule type" value="Genomic_DNA"/>
</dbReference>
<keyword evidence="6" id="KW-1185">Reference proteome</keyword>
<keyword evidence="3" id="KW-0804">Transcription</keyword>
<evidence type="ECO:0000256" key="2">
    <source>
        <dbReference type="ARBA" id="ARBA00023125"/>
    </source>
</evidence>
<gene>
    <name evidence="5" type="ORF">GCM10023081_40390</name>
</gene>
<evidence type="ECO:0000313" key="6">
    <source>
        <dbReference type="Proteomes" id="UP001500752"/>
    </source>
</evidence>
<name>A0ABP7D6K0_9MICC</name>
<dbReference type="CDD" id="cd07377">
    <property type="entry name" value="WHTH_GntR"/>
    <property type="match status" value="1"/>
</dbReference>
<keyword evidence="1" id="KW-0805">Transcription regulation</keyword>
<evidence type="ECO:0000256" key="3">
    <source>
        <dbReference type="ARBA" id="ARBA00023163"/>
    </source>
</evidence>
<reference evidence="6" key="1">
    <citation type="journal article" date="2019" name="Int. J. Syst. Evol. Microbiol.">
        <title>The Global Catalogue of Microorganisms (GCM) 10K type strain sequencing project: providing services to taxonomists for standard genome sequencing and annotation.</title>
        <authorList>
            <consortium name="The Broad Institute Genomics Platform"/>
            <consortium name="The Broad Institute Genome Sequencing Center for Infectious Disease"/>
            <person name="Wu L."/>
            <person name="Ma J."/>
        </authorList>
    </citation>
    <scope>NUCLEOTIDE SEQUENCE [LARGE SCALE GENOMIC DNA]</scope>
    <source>
        <strain evidence="6">JCM 30742</strain>
    </source>
</reference>
<dbReference type="RefSeq" id="WP_345153688.1">
    <property type="nucleotide sequence ID" value="NZ_BAABEO010000026.1"/>
</dbReference>
<dbReference type="SUPFAM" id="SSF48008">
    <property type="entry name" value="GntR ligand-binding domain-like"/>
    <property type="match status" value="1"/>
</dbReference>
<protein>
    <submittedName>
        <fullName evidence="5">GntR family transcriptional regulator</fullName>
    </submittedName>
</protein>
<feature type="domain" description="HTH gntR-type" evidence="4">
    <location>
        <begin position="20"/>
        <end position="87"/>
    </location>
</feature>
<proteinExistence type="predicted"/>